<gene>
    <name evidence="1" type="ORF">SARC_14008</name>
</gene>
<dbReference type="RefSeq" id="XP_014147337.1">
    <property type="nucleotide sequence ID" value="XM_014291862.1"/>
</dbReference>
<dbReference type="Proteomes" id="UP000054560">
    <property type="component" value="Unassembled WGS sequence"/>
</dbReference>
<evidence type="ECO:0000313" key="2">
    <source>
        <dbReference type="Proteomes" id="UP000054560"/>
    </source>
</evidence>
<reference evidence="1 2" key="1">
    <citation type="submission" date="2011-02" db="EMBL/GenBank/DDBJ databases">
        <title>The Genome Sequence of Sphaeroforma arctica JP610.</title>
        <authorList>
            <consortium name="The Broad Institute Genome Sequencing Platform"/>
            <person name="Russ C."/>
            <person name="Cuomo C."/>
            <person name="Young S.K."/>
            <person name="Zeng Q."/>
            <person name="Gargeya S."/>
            <person name="Alvarado L."/>
            <person name="Berlin A."/>
            <person name="Chapman S.B."/>
            <person name="Chen Z."/>
            <person name="Freedman E."/>
            <person name="Gellesch M."/>
            <person name="Goldberg J."/>
            <person name="Griggs A."/>
            <person name="Gujja S."/>
            <person name="Heilman E."/>
            <person name="Heiman D."/>
            <person name="Howarth C."/>
            <person name="Mehta T."/>
            <person name="Neiman D."/>
            <person name="Pearson M."/>
            <person name="Roberts A."/>
            <person name="Saif S."/>
            <person name="Shea T."/>
            <person name="Shenoy N."/>
            <person name="Sisk P."/>
            <person name="Stolte C."/>
            <person name="Sykes S."/>
            <person name="White J."/>
            <person name="Yandava C."/>
            <person name="Burger G."/>
            <person name="Gray M.W."/>
            <person name="Holland P.W.H."/>
            <person name="King N."/>
            <person name="Lang F.B.F."/>
            <person name="Roger A.J."/>
            <person name="Ruiz-Trillo I."/>
            <person name="Haas B."/>
            <person name="Nusbaum C."/>
            <person name="Birren B."/>
        </authorList>
    </citation>
    <scope>NUCLEOTIDE SEQUENCE [LARGE SCALE GENOMIC DNA]</scope>
    <source>
        <strain evidence="1 2">JP610</strain>
    </source>
</reference>
<accession>A0A0L0F9P9</accession>
<protein>
    <submittedName>
        <fullName evidence="1">Uncharacterized protein</fullName>
    </submittedName>
</protein>
<dbReference type="GeneID" id="25914512"/>
<evidence type="ECO:0000313" key="1">
    <source>
        <dbReference type="EMBL" id="KNC73435.1"/>
    </source>
</evidence>
<dbReference type="EMBL" id="KQ245620">
    <property type="protein sequence ID" value="KNC73435.1"/>
    <property type="molecule type" value="Genomic_DNA"/>
</dbReference>
<feature type="non-terminal residue" evidence="1">
    <location>
        <position position="1"/>
    </location>
</feature>
<dbReference type="AlphaFoldDB" id="A0A0L0F9P9"/>
<proteinExistence type="predicted"/>
<keyword evidence="2" id="KW-1185">Reference proteome</keyword>
<organism evidence="1 2">
    <name type="scientific">Sphaeroforma arctica JP610</name>
    <dbReference type="NCBI Taxonomy" id="667725"/>
    <lineage>
        <taxon>Eukaryota</taxon>
        <taxon>Ichthyosporea</taxon>
        <taxon>Ichthyophonida</taxon>
        <taxon>Sphaeroforma</taxon>
    </lineage>
</organism>
<sequence length="170" mass="18994">EFRFTKSSTTDSSRGIRTISTSFCSSQKRAFISATKRFSAIAAKLGLGSPKVSVSKGYGHKKLPSITDFRVTIRISLISATDYKTPKELLSTFDNSFCAVDCMFTEDRKVRFCFGKDDGDFTPAKDVFDGNGHLRNPNVKTGGRIQKYFGAGTRLLMHHTLCKLSIQRQW</sequence>
<name>A0A0L0F9P9_9EUKA</name>